<gene>
    <name evidence="1" type="ORF">GCM10010916_09610</name>
</gene>
<sequence length="323" mass="35613">MSQVKKSTVEMTKQPTTHYSPAKYHFVWDNSLTPTLTIESGDTVVFDFEDGSDQQIHPGAGIEALLNYDWKRTYPLHGPIYINGAEPGDTLEIEVLDLRTKGWAWTAVLEGFGLLPDEFDEPYLRVFDISNGDYIPFREDIHIPIEPFLGIMGVAPSRKGELSLAPPDINGGNLDIRHLTRGTKLFLPIQVPGALFSAGDGHAVQGDGELCLTAAECPLYGSLRFTLHKNKTISSPQFITSPGSLTPRTEEKGFFATTGIGPDLMKCAQDAARSMIDHLEAEYGLSRYDAYLLCSLAVDLKISEIVDKPNYVVSAYLPLSIFK</sequence>
<dbReference type="Pfam" id="PF03069">
    <property type="entry name" value="FmdA_AmdA"/>
    <property type="match status" value="2"/>
</dbReference>
<protein>
    <submittedName>
        <fullName evidence="1">Acetamidase</fullName>
    </submittedName>
</protein>
<dbReference type="InterPro" id="IPR004304">
    <property type="entry name" value="FmdA_AmdA"/>
</dbReference>
<proteinExistence type="predicted"/>
<dbReference type="PANTHER" id="PTHR31891">
    <property type="entry name" value="FORMAMIDASE C869.04-RELATED"/>
    <property type="match status" value="1"/>
</dbReference>
<dbReference type="Gene3D" id="2.60.120.580">
    <property type="entry name" value="Acetamidase/Formamidase-like domains"/>
    <property type="match status" value="2"/>
</dbReference>
<dbReference type="Gene3D" id="3.10.28.20">
    <property type="entry name" value="Acetamidase/Formamidase-like domains"/>
    <property type="match status" value="1"/>
</dbReference>
<dbReference type="AlphaFoldDB" id="A0A917FMR4"/>
<evidence type="ECO:0000313" key="1">
    <source>
        <dbReference type="EMBL" id="GGF94353.1"/>
    </source>
</evidence>
<organism evidence="1 2">
    <name type="scientific">Paenibacillus abyssi</name>
    <dbReference type="NCBI Taxonomy" id="1340531"/>
    <lineage>
        <taxon>Bacteria</taxon>
        <taxon>Bacillati</taxon>
        <taxon>Bacillota</taxon>
        <taxon>Bacilli</taxon>
        <taxon>Bacillales</taxon>
        <taxon>Paenibacillaceae</taxon>
        <taxon>Paenibacillus</taxon>
    </lineage>
</organism>
<comment type="caution">
    <text evidence="1">The sequence shown here is derived from an EMBL/GenBank/DDBJ whole genome shotgun (WGS) entry which is preliminary data.</text>
</comment>
<keyword evidence="2" id="KW-1185">Reference proteome</keyword>
<dbReference type="EMBL" id="BMGR01000003">
    <property type="protein sequence ID" value="GGF94353.1"/>
    <property type="molecule type" value="Genomic_DNA"/>
</dbReference>
<dbReference type="SUPFAM" id="SSF141130">
    <property type="entry name" value="Acetamidase/Formamidase-like"/>
    <property type="match status" value="1"/>
</dbReference>
<accession>A0A917FMR4</accession>
<reference evidence="1" key="2">
    <citation type="submission" date="2020-09" db="EMBL/GenBank/DDBJ databases">
        <authorList>
            <person name="Sun Q."/>
            <person name="Zhou Y."/>
        </authorList>
    </citation>
    <scope>NUCLEOTIDE SEQUENCE</scope>
    <source>
        <strain evidence="1">CGMCC 1.12987</strain>
    </source>
</reference>
<dbReference type="Proteomes" id="UP000644756">
    <property type="component" value="Unassembled WGS sequence"/>
</dbReference>
<dbReference type="PANTHER" id="PTHR31891:SF1">
    <property type="entry name" value="FORMAMIDASE C869.04-RELATED"/>
    <property type="match status" value="1"/>
</dbReference>
<reference evidence="1" key="1">
    <citation type="journal article" date="2014" name="Int. J. Syst. Evol. Microbiol.">
        <title>Complete genome sequence of Corynebacterium casei LMG S-19264T (=DSM 44701T), isolated from a smear-ripened cheese.</title>
        <authorList>
            <consortium name="US DOE Joint Genome Institute (JGI-PGF)"/>
            <person name="Walter F."/>
            <person name="Albersmeier A."/>
            <person name="Kalinowski J."/>
            <person name="Ruckert C."/>
        </authorList>
    </citation>
    <scope>NUCLEOTIDE SEQUENCE</scope>
    <source>
        <strain evidence="1">CGMCC 1.12987</strain>
    </source>
</reference>
<name>A0A917FMR4_9BACL</name>
<dbReference type="GO" id="GO:0016811">
    <property type="term" value="F:hydrolase activity, acting on carbon-nitrogen (but not peptide) bonds, in linear amides"/>
    <property type="evidence" value="ECO:0007669"/>
    <property type="project" value="InterPro"/>
</dbReference>
<evidence type="ECO:0000313" key="2">
    <source>
        <dbReference type="Proteomes" id="UP000644756"/>
    </source>
</evidence>